<evidence type="ECO:0000256" key="2">
    <source>
        <dbReference type="ARBA" id="ARBA00022692"/>
    </source>
</evidence>
<dbReference type="PROSITE" id="PS50268">
    <property type="entry name" value="CADHERIN_2"/>
    <property type="match status" value="14"/>
</dbReference>
<dbReference type="InterPro" id="IPR039808">
    <property type="entry name" value="Cadherin"/>
</dbReference>
<evidence type="ECO:0000313" key="14">
    <source>
        <dbReference type="Proteomes" id="UP000014760"/>
    </source>
</evidence>
<dbReference type="PANTHER" id="PTHR24027:SF422">
    <property type="entry name" value="CADHERIN DOMAIN-CONTAINING PROTEIN"/>
    <property type="match status" value="1"/>
</dbReference>
<dbReference type="GO" id="GO:0016477">
    <property type="term" value="P:cell migration"/>
    <property type="evidence" value="ECO:0007669"/>
    <property type="project" value="TreeGrafter"/>
</dbReference>
<feature type="domain" description="Cadherin" evidence="11">
    <location>
        <begin position="128"/>
        <end position="229"/>
    </location>
</feature>
<feature type="compositionally biased region" description="Basic and acidic residues" evidence="9">
    <location>
        <begin position="1873"/>
        <end position="1894"/>
    </location>
</feature>
<evidence type="ECO:0000313" key="13">
    <source>
        <dbReference type="EnsemblMetazoa" id="CapteP199171"/>
    </source>
</evidence>
<sequence length="1979" mass="221257">MTTRSKFGINTQNACLLFMLIMQVIYVRQSRLWGAMKTNDDLNARLIRIFVDIVSTFDFNQGSRRAKYFIGKSKVKAIPEILKKQIENDTQTVTQVNELTLTSGTFGNLHEFQRFKYFSAANIPPSFQNFTQNVIFPESTPIGTVLVSLTASDPDDTNLTFTISGEGVKSVLKLRPTGPKSADIELASALDREVVPNYKVLCEVSDKGQLIKRYLTIYIKDVNDNAPSFVNLPYRASLPEDSPMGTSVFKVSATDPDNGEAGFVSYNITSKDGLFSINTATGEVTLAQDLDYETEKFYQLEIIAFDLNNLNSTTDLIINIVDVQDSPPFFFNLPYVTSIAEDAAVGTQVLQITAIDGDRSNPNPILYSFIDGDFSYFNIDAKTGWISIKTPIDRENSQIFAQLGALKMTVMAQEDTASPHGQTSTKATVSIHILDVNDQIPMFAQSSYEAVIQENSVERIPITLLPLGTEIIIRDLDEGDNGRMEVHLEKDGQPFDIFEVYPTTVLNEAQLLVRVKNPAALDYELVKEFTFEIVASESLTPDRYEGRTEVIVRLDDVNDNWPEFTQDVYNASIYENSALGTNVTTITATDQDSGNFGQIQYKLRGAASSLFTVDPLTGLITVAVNANQDLNLLNRERIDEQYLTLEAQDGGGLRTLVQLGIKLLDVNDNAPQIMRSFYEGFISENSDSLDRPLMIEATDADLPPNNALSFSIVEGDPFENFTIDSLTGSISVRSPLDYEDMDPSMDGKFELKVLARDGGLPSLSSFTDVTIFVQDINDEQPFFQPLSYSSVFSEDTTGGTLITQVFCFDNDGTAPNNEIIYRIESGAQDKFRMDAETGQLTVEYRADLDRDKFPHTYTLTVLAIDRGTPANTGTGTIEISISDVNNKDPEFIPDQRATRVAENTAVGVEFYSYEATDSDVNALLVYSLVEEDIYGWNEKGMEVTDKDYLRSLFSVHSTNGSIFVHNALDREVVEEVRLTLFVEDLNAEKPTIQNNTGSLTIVISDINDQPPTFTPSQYYSARVSEAAKPGTEIVRVVAIDYDKNSGDIQYRMVYDTDESLAFEITDLNRQTGIITLGRSIDRELTSWVNITVIAEDNGTPALRSQAWVYVEIEDVNDNSPEWQVFVDPVELWENAPPYTEVTQVKATDQDSLEFGSVLYFLAGDHDVPFVINNLTGLIETSALLDRESHPVYDITIEARDNINAPATQQRRTPGYMRIRLKDINDNPPQFEQNFYSASTLENANIDHVFAAVRANDQDEGINAEISYSIDFDASNSTNLFDIQPSNGAVYVKTTLQGKMGSYQVVVKATDHGFPVLSNSTILLVTVEDVNDHSPVIQEPEANATISIPENVLAGYHVTQVIASDADEGINGRVQFQFVESLGNTDWKYFTIDRMAGNITTNAVIDREQQEFYFVEVKAYDLGKPQYDDRRIISIQALDEDDNPPEFDRSAIPPPFVVSVQEEESNIHIANLNIANDPDIGKNAEICYFIVGGDRPYMNDFYMNKSTGELWLENMLDRERIPAVNLIIKATEACTTNHWEREENRRTEWNETDLTLLWIQVLINDINDNAPRFTKKWFTAGVTRDTQYNSDVINLADYAVDPDEGSNAMMLFGISSSFHITPQLENDLQGKVPFTLDSNEGIIRTNVYFQELWQGYVEFSVSVNDSSPSHTGLANVSIYLLSEQQRVKVIIRGDPDYVGSFRDTFAEFVSNITGTIINVDNIRTHKDSSGNPDGRRTDMFIHAINAETGEVLASPVLIELIDRNYIHLVDLFNNYNVIEVVVRAASSLDQDLLLALIVTAIVLGLLILIILSTFIFCRRKYKRKLKAATAMAFGSHDNGLNRLEMPNTNQHTYEGSNPIWLEQYENGWPEDSDSDSRNSLDENAIERTPKTKGFDEQEVSMPMYNDEFDHFNQLPNTPKHRDGDVILKAALQDHENKMTANNRAPKAATNGSAKRSVSPSNGTVPPGYQNHGFQLEATEI</sequence>
<dbReference type="Gene3D" id="2.60.40.60">
    <property type="entry name" value="Cadherins"/>
    <property type="match status" value="14"/>
</dbReference>
<proteinExistence type="predicted"/>
<feature type="compositionally biased region" description="Polar residues" evidence="9">
    <location>
        <begin position="1948"/>
        <end position="1962"/>
    </location>
</feature>
<feature type="region of interest" description="Disordered" evidence="9">
    <location>
        <begin position="1863"/>
        <end position="1896"/>
    </location>
</feature>
<evidence type="ECO:0000256" key="4">
    <source>
        <dbReference type="ARBA" id="ARBA00022737"/>
    </source>
</evidence>
<dbReference type="PROSITE" id="PS00232">
    <property type="entry name" value="CADHERIN_1"/>
    <property type="match status" value="5"/>
</dbReference>
<dbReference type="PANTHER" id="PTHR24027">
    <property type="entry name" value="CADHERIN-23"/>
    <property type="match status" value="1"/>
</dbReference>
<dbReference type="FunFam" id="2.60.40.60:FF:000134">
    <property type="entry name" value="protocadherin Fat 4"/>
    <property type="match status" value="1"/>
</dbReference>
<keyword evidence="6 10" id="KW-1133">Transmembrane helix</keyword>
<dbReference type="InterPro" id="IPR015919">
    <property type="entry name" value="Cadherin-like_sf"/>
</dbReference>
<dbReference type="Pfam" id="PF00028">
    <property type="entry name" value="Cadherin"/>
    <property type="match status" value="12"/>
</dbReference>
<dbReference type="GO" id="GO:0005509">
    <property type="term" value="F:calcium ion binding"/>
    <property type="evidence" value="ECO:0007669"/>
    <property type="project" value="UniProtKB-UniRule"/>
</dbReference>
<dbReference type="STRING" id="283909.R7VD16"/>
<dbReference type="GO" id="GO:0005912">
    <property type="term" value="C:adherens junction"/>
    <property type="evidence" value="ECO:0007669"/>
    <property type="project" value="TreeGrafter"/>
</dbReference>
<organism evidence="12">
    <name type="scientific">Capitella teleta</name>
    <name type="common">Polychaete worm</name>
    <dbReference type="NCBI Taxonomy" id="283909"/>
    <lineage>
        <taxon>Eukaryota</taxon>
        <taxon>Metazoa</taxon>
        <taxon>Spiralia</taxon>
        <taxon>Lophotrochozoa</taxon>
        <taxon>Annelida</taxon>
        <taxon>Polychaeta</taxon>
        <taxon>Sedentaria</taxon>
        <taxon>Scolecida</taxon>
        <taxon>Capitellidae</taxon>
        <taxon>Capitella</taxon>
    </lineage>
</organism>
<dbReference type="HOGENOM" id="CLU_001354_2_0_1"/>
<feature type="domain" description="Cadherin" evidence="11">
    <location>
        <begin position="1573"/>
        <end position="1696"/>
    </location>
</feature>
<gene>
    <name evidence="12" type="ORF">CAPTEDRAFT_199171</name>
</gene>
<evidence type="ECO:0000259" key="11">
    <source>
        <dbReference type="PROSITE" id="PS50268"/>
    </source>
</evidence>
<dbReference type="FunFam" id="2.60.40.60:FF:000168">
    <property type="entry name" value="Cadherin-related family member 2"/>
    <property type="match status" value="1"/>
</dbReference>
<dbReference type="SUPFAM" id="SSF49313">
    <property type="entry name" value="Cadherin-like"/>
    <property type="match status" value="14"/>
</dbReference>
<accession>R7VD16</accession>
<dbReference type="GO" id="GO:0000902">
    <property type="term" value="P:cell morphogenesis"/>
    <property type="evidence" value="ECO:0007669"/>
    <property type="project" value="TreeGrafter"/>
</dbReference>
<dbReference type="GO" id="GO:0008013">
    <property type="term" value="F:beta-catenin binding"/>
    <property type="evidence" value="ECO:0007669"/>
    <property type="project" value="TreeGrafter"/>
</dbReference>
<dbReference type="GO" id="GO:0044331">
    <property type="term" value="P:cell-cell adhesion mediated by cadherin"/>
    <property type="evidence" value="ECO:0007669"/>
    <property type="project" value="TreeGrafter"/>
</dbReference>
<feature type="domain" description="Cadherin" evidence="11">
    <location>
        <begin position="1451"/>
        <end position="1572"/>
    </location>
</feature>
<evidence type="ECO:0000256" key="1">
    <source>
        <dbReference type="ARBA" id="ARBA00004167"/>
    </source>
</evidence>
<dbReference type="GO" id="GO:0016342">
    <property type="term" value="C:catenin complex"/>
    <property type="evidence" value="ECO:0007669"/>
    <property type="project" value="TreeGrafter"/>
</dbReference>
<dbReference type="InterPro" id="IPR020894">
    <property type="entry name" value="Cadherin_CS"/>
</dbReference>
<keyword evidence="4" id="KW-0677">Repeat</keyword>
<keyword evidence="5 8" id="KW-0106">Calcium</keyword>
<feature type="domain" description="Cadherin" evidence="11">
    <location>
        <begin position="1339"/>
        <end position="1446"/>
    </location>
</feature>
<keyword evidence="3" id="KW-0732">Signal</keyword>
<dbReference type="EMBL" id="AMQN01004236">
    <property type="status" value="NOT_ANNOTATED_CDS"/>
    <property type="molecule type" value="Genomic_DNA"/>
</dbReference>
<dbReference type="GO" id="GO:0016339">
    <property type="term" value="P:calcium-dependent cell-cell adhesion via plasma membrane cell adhesion molecules"/>
    <property type="evidence" value="ECO:0007669"/>
    <property type="project" value="TreeGrafter"/>
</dbReference>
<keyword evidence="7 10" id="KW-0472">Membrane</keyword>
<keyword evidence="14" id="KW-1185">Reference proteome</keyword>
<dbReference type="EnsemblMetazoa" id="CapteT199171">
    <property type="protein sequence ID" value="CapteP199171"/>
    <property type="gene ID" value="CapteG199171"/>
</dbReference>
<evidence type="ECO:0000313" key="12">
    <source>
        <dbReference type="EMBL" id="ELU16708.1"/>
    </source>
</evidence>
<name>R7VD16_CAPTE</name>
<dbReference type="SMART" id="SM00112">
    <property type="entry name" value="CA"/>
    <property type="match status" value="14"/>
</dbReference>
<feature type="domain" description="Cadherin" evidence="11">
    <location>
        <begin position="331"/>
        <end position="443"/>
    </location>
</feature>
<feature type="region of interest" description="Disordered" evidence="9">
    <location>
        <begin position="1934"/>
        <end position="1979"/>
    </location>
</feature>
<evidence type="ECO:0000256" key="7">
    <source>
        <dbReference type="ARBA" id="ARBA00023136"/>
    </source>
</evidence>
<dbReference type="FunFam" id="2.60.40.60:FF:000092">
    <property type="entry name" value="Protocadherin 8"/>
    <property type="match status" value="1"/>
</dbReference>
<reference evidence="14" key="1">
    <citation type="submission" date="2012-12" db="EMBL/GenBank/DDBJ databases">
        <authorList>
            <person name="Hellsten U."/>
            <person name="Grimwood J."/>
            <person name="Chapman J.A."/>
            <person name="Shapiro H."/>
            <person name="Aerts A."/>
            <person name="Otillar R.P."/>
            <person name="Terry A.Y."/>
            <person name="Boore J.L."/>
            <person name="Simakov O."/>
            <person name="Marletaz F."/>
            <person name="Cho S.-J."/>
            <person name="Edsinger-Gonzales E."/>
            <person name="Havlak P."/>
            <person name="Kuo D.-H."/>
            <person name="Larsson T."/>
            <person name="Lv J."/>
            <person name="Arendt D."/>
            <person name="Savage R."/>
            <person name="Osoegawa K."/>
            <person name="de Jong P."/>
            <person name="Lindberg D.R."/>
            <person name="Seaver E.C."/>
            <person name="Weisblat D.A."/>
            <person name="Putnam N.H."/>
            <person name="Grigoriev I.V."/>
            <person name="Rokhsar D.S."/>
        </authorList>
    </citation>
    <scope>NUCLEOTIDE SEQUENCE</scope>
    <source>
        <strain evidence="14">I ESC-2004</strain>
    </source>
</reference>
<dbReference type="GO" id="GO:0045296">
    <property type="term" value="F:cadherin binding"/>
    <property type="evidence" value="ECO:0007669"/>
    <property type="project" value="TreeGrafter"/>
</dbReference>
<dbReference type="GO" id="GO:0034332">
    <property type="term" value="P:adherens junction organization"/>
    <property type="evidence" value="ECO:0007669"/>
    <property type="project" value="TreeGrafter"/>
</dbReference>
<reference evidence="13" key="3">
    <citation type="submission" date="2015-06" db="UniProtKB">
        <authorList>
            <consortium name="EnsemblMetazoa"/>
        </authorList>
    </citation>
    <scope>IDENTIFICATION</scope>
</reference>
<dbReference type="GO" id="GO:0007156">
    <property type="term" value="P:homophilic cell adhesion via plasma membrane adhesion molecules"/>
    <property type="evidence" value="ECO:0007669"/>
    <property type="project" value="InterPro"/>
</dbReference>
<dbReference type="OMA" id="DQGKNGT"/>
<feature type="domain" description="Cadherin" evidence="11">
    <location>
        <begin position="565"/>
        <end position="673"/>
    </location>
</feature>
<dbReference type="EMBL" id="KB292985">
    <property type="protein sequence ID" value="ELU16708.1"/>
    <property type="molecule type" value="Genomic_DNA"/>
</dbReference>
<dbReference type="Proteomes" id="UP000014760">
    <property type="component" value="Unassembled WGS sequence"/>
</dbReference>
<feature type="domain" description="Cadherin" evidence="11">
    <location>
        <begin position="674"/>
        <end position="783"/>
    </location>
</feature>
<evidence type="ECO:0000256" key="6">
    <source>
        <dbReference type="ARBA" id="ARBA00022989"/>
    </source>
</evidence>
<evidence type="ECO:0000256" key="3">
    <source>
        <dbReference type="ARBA" id="ARBA00022729"/>
    </source>
</evidence>
<evidence type="ECO:0000256" key="8">
    <source>
        <dbReference type="PROSITE-ProRule" id="PRU00043"/>
    </source>
</evidence>
<feature type="transmembrane region" description="Helical" evidence="10">
    <location>
        <begin position="7"/>
        <end position="27"/>
    </location>
</feature>
<feature type="domain" description="Cadherin" evidence="11">
    <location>
        <begin position="892"/>
        <end position="1013"/>
    </location>
</feature>
<dbReference type="OrthoDB" id="6510378at2759"/>
<feature type="transmembrane region" description="Helical" evidence="10">
    <location>
        <begin position="1791"/>
        <end position="1815"/>
    </location>
</feature>
<keyword evidence="2 10" id="KW-0812">Transmembrane</keyword>
<feature type="domain" description="Cadherin" evidence="11">
    <location>
        <begin position="1231"/>
        <end position="1336"/>
    </location>
</feature>
<comment type="subcellular location">
    <subcellularLocation>
        <location evidence="1">Membrane</location>
        <topology evidence="1">Single-pass membrane protein</topology>
    </subcellularLocation>
</comment>
<protein>
    <recommendedName>
        <fullName evidence="11">Cadherin domain-containing protein</fullName>
    </recommendedName>
</protein>
<dbReference type="PRINTS" id="PR00205">
    <property type="entry name" value="CADHERIN"/>
</dbReference>
<dbReference type="GO" id="GO:0007043">
    <property type="term" value="P:cell-cell junction assembly"/>
    <property type="evidence" value="ECO:0007669"/>
    <property type="project" value="TreeGrafter"/>
</dbReference>
<evidence type="ECO:0000256" key="9">
    <source>
        <dbReference type="SAM" id="MobiDB-lite"/>
    </source>
</evidence>
<dbReference type="FunCoup" id="R7VD16">
    <property type="interactions" value="11"/>
</dbReference>
<evidence type="ECO:0000256" key="10">
    <source>
        <dbReference type="SAM" id="Phobius"/>
    </source>
</evidence>
<feature type="domain" description="Cadherin" evidence="11">
    <location>
        <begin position="230"/>
        <end position="330"/>
    </location>
</feature>
<dbReference type="FunFam" id="2.60.40.60:FF:000020">
    <property type="entry name" value="Dachsous cadherin-related 1b"/>
    <property type="match status" value="3"/>
</dbReference>
<evidence type="ECO:0000256" key="5">
    <source>
        <dbReference type="ARBA" id="ARBA00022837"/>
    </source>
</evidence>
<dbReference type="InterPro" id="IPR002126">
    <property type="entry name" value="Cadherin-like_dom"/>
</dbReference>
<feature type="domain" description="Cadherin" evidence="11">
    <location>
        <begin position="1133"/>
        <end position="1230"/>
    </location>
</feature>
<feature type="domain" description="Cadherin" evidence="11">
    <location>
        <begin position="784"/>
        <end position="891"/>
    </location>
</feature>
<reference evidence="12 14" key="2">
    <citation type="journal article" date="2013" name="Nature">
        <title>Insights into bilaterian evolution from three spiralian genomes.</title>
        <authorList>
            <person name="Simakov O."/>
            <person name="Marletaz F."/>
            <person name="Cho S.J."/>
            <person name="Edsinger-Gonzales E."/>
            <person name="Havlak P."/>
            <person name="Hellsten U."/>
            <person name="Kuo D.H."/>
            <person name="Larsson T."/>
            <person name="Lv J."/>
            <person name="Arendt D."/>
            <person name="Savage R."/>
            <person name="Osoegawa K."/>
            <person name="de Jong P."/>
            <person name="Grimwood J."/>
            <person name="Chapman J.A."/>
            <person name="Shapiro H."/>
            <person name="Aerts A."/>
            <person name="Otillar R.P."/>
            <person name="Terry A.Y."/>
            <person name="Boore J.L."/>
            <person name="Grigoriev I.V."/>
            <person name="Lindberg D.R."/>
            <person name="Seaver E.C."/>
            <person name="Weisblat D.A."/>
            <person name="Putnam N.H."/>
            <person name="Rokhsar D.S."/>
        </authorList>
    </citation>
    <scope>NUCLEOTIDE SEQUENCE</scope>
    <source>
        <strain evidence="12 14">I ESC-2004</strain>
    </source>
</reference>
<dbReference type="CDD" id="cd11304">
    <property type="entry name" value="Cadherin_repeat"/>
    <property type="match status" value="14"/>
</dbReference>
<feature type="domain" description="Cadherin" evidence="11">
    <location>
        <begin position="1015"/>
        <end position="1122"/>
    </location>
</feature>
<dbReference type="FunFam" id="2.60.40.60:FF:000015">
    <property type="entry name" value="FAT atypical cadherin 1"/>
    <property type="match status" value="1"/>
</dbReference>
<feature type="domain" description="Cadherin" evidence="11">
    <location>
        <begin position="444"/>
        <end position="564"/>
    </location>
</feature>